<keyword evidence="3" id="KW-1185">Reference proteome</keyword>
<name>A0A4C1T085_EUMVA</name>
<dbReference type="AlphaFoldDB" id="A0A4C1T085"/>
<comment type="caution">
    <text evidence="2">The sequence shown here is derived from an EMBL/GenBank/DDBJ whole genome shotgun (WGS) entry which is preliminary data.</text>
</comment>
<organism evidence="2 3">
    <name type="scientific">Eumeta variegata</name>
    <name type="common">Bagworm moth</name>
    <name type="synonym">Eumeta japonica</name>
    <dbReference type="NCBI Taxonomy" id="151549"/>
    <lineage>
        <taxon>Eukaryota</taxon>
        <taxon>Metazoa</taxon>
        <taxon>Ecdysozoa</taxon>
        <taxon>Arthropoda</taxon>
        <taxon>Hexapoda</taxon>
        <taxon>Insecta</taxon>
        <taxon>Pterygota</taxon>
        <taxon>Neoptera</taxon>
        <taxon>Endopterygota</taxon>
        <taxon>Lepidoptera</taxon>
        <taxon>Glossata</taxon>
        <taxon>Ditrysia</taxon>
        <taxon>Tineoidea</taxon>
        <taxon>Psychidae</taxon>
        <taxon>Oiketicinae</taxon>
        <taxon>Eumeta</taxon>
    </lineage>
</organism>
<evidence type="ECO:0000313" key="2">
    <source>
        <dbReference type="EMBL" id="GBP07544.1"/>
    </source>
</evidence>
<gene>
    <name evidence="2" type="ORF">EVAR_4881_1</name>
</gene>
<evidence type="ECO:0000313" key="3">
    <source>
        <dbReference type="Proteomes" id="UP000299102"/>
    </source>
</evidence>
<protein>
    <submittedName>
        <fullName evidence="2">Uncharacterized protein</fullName>
    </submittedName>
</protein>
<dbReference type="EMBL" id="BGZK01000026">
    <property type="protein sequence ID" value="GBP07544.1"/>
    <property type="molecule type" value="Genomic_DNA"/>
</dbReference>
<reference evidence="2 3" key="1">
    <citation type="journal article" date="2019" name="Commun. Biol.">
        <title>The bagworm genome reveals a unique fibroin gene that provides high tensile strength.</title>
        <authorList>
            <person name="Kono N."/>
            <person name="Nakamura H."/>
            <person name="Ohtoshi R."/>
            <person name="Tomita M."/>
            <person name="Numata K."/>
            <person name="Arakawa K."/>
        </authorList>
    </citation>
    <scope>NUCLEOTIDE SEQUENCE [LARGE SCALE GENOMIC DNA]</scope>
</reference>
<evidence type="ECO:0000256" key="1">
    <source>
        <dbReference type="SAM" id="MobiDB-lite"/>
    </source>
</evidence>
<feature type="compositionally biased region" description="Basic and acidic residues" evidence="1">
    <location>
        <begin position="72"/>
        <end position="83"/>
    </location>
</feature>
<proteinExistence type="predicted"/>
<accession>A0A4C1T085</accession>
<sequence>MRKKLEALCSQSNSEAHHCSRTASLSSSQQRLSQNVKIALDWMPSDSHDIVIRAEKTSAAMIFRSLSLDTKREREGDKYEDRVRSKRRERYTGRESEE</sequence>
<feature type="region of interest" description="Disordered" evidence="1">
    <location>
        <begin position="1"/>
        <end position="29"/>
    </location>
</feature>
<feature type="region of interest" description="Disordered" evidence="1">
    <location>
        <begin position="72"/>
        <end position="98"/>
    </location>
</feature>
<dbReference type="Proteomes" id="UP000299102">
    <property type="component" value="Unassembled WGS sequence"/>
</dbReference>